<sequence>MASGFCDKCSRLLREFGARLRIHWKELVHKIRDVFREIVQCTCLTPERRTAHDLSSLPLICDDELPILSQGNLQALNRLAASQKADLQMCAAMSYLHISHCLTSPVPPPFMEPVMGLLLSSDLDVQKTISLALVNLLVKNNVCKELVIEMGMLVPILELFQSGDPAAQCHSCACVALLATSESNRDVFLADGVKPLLALAKSYDSKVQQNATWALLHLTQSDWSTRILCEAGAIPVLVLLLQSSDSEVQFYSCTALCNIAALQEHHPKLLSIGGHYLAKSLLTLMSSSVLKNSAQACRCLHTLLKSVLIQEQLMELKSVQPLRALLRTSAPVWIESALTLLSTLSAHPPNNDILVNEGLLGEIGQLLLNPRLTSVIITHSCKIILDLCGSGMDEQALMESQCLSGLLQALTSPSLSDETLVHVTSCLLHLMTWNLFRTALCTTITPEQVSRLVKLSEQTKRSKLSYNCAAIISKFEMTERSIQLLRPHYLTMSKYLLFFLKHEDVKFQQLGLVTVQKLKRDGDFASRLANSELDIQ</sequence>
<comment type="similarity">
    <text evidence="2">Belongs to the beta-catenin family.</text>
</comment>
<dbReference type="AlphaFoldDB" id="A0A8S4AEW1"/>
<evidence type="ECO:0000256" key="4">
    <source>
        <dbReference type="ARBA" id="ARBA00022737"/>
    </source>
</evidence>
<reference evidence="9" key="1">
    <citation type="submission" date="2021-05" db="EMBL/GenBank/DDBJ databases">
        <authorList>
            <person name="Tigano A."/>
        </authorList>
    </citation>
    <scope>NUCLEOTIDE SEQUENCE</scope>
</reference>
<keyword evidence="5" id="KW-0472">Membrane</keyword>
<evidence type="ECO:0000313" key="10">
    <source>
        <dbReference type="Proteomes" id="UP000677803"/>
    </source>
</evidence>
<dbReference type="GO" id="GO:0071562">
    <property type="term" value="P:nucleus-vacuole junction assembly"/>
    <property type="evidence" value="ECO:0007669"/>
    <property type="project" value="InterPro"/>
</dbReference>
<dbReference type="PANTHER" id="PTHR47249">
    <property type="entry name" value="VACUOLAR PROTEIN 8"/>
    <property type="match status" value="1"/>
</dbReference>
<keyword evidence="6" id="KW-0449">Lipoprotein</keyword>
<evidence type="ECO:0000256" key="3">
    <source>
        <dbReference type="ARBA" id="ARBA00022554"/>
    </source>
</evidence>
<feature type="non-terminal residue" evidence="9">
    <location>
        <position position="1"/>
    </location>
</feature>
<gene>
    <name evidence="9" type="ORF">MMEN_LOCUS3424</name>
</gene>
<dbReference type="InterPro" id="IPR011989">
    <property type="entry name" value="ARM-like"/>
</dbReference>
<evidence type="ECO:0000256" key="5">
    <source>
        <dbReference type="ARBA" id="ARBA00023136"/>
    </source>
</evidence>
<evidence type="ECO:0000256" key="6">
    <source>
        <dbReference type="ARBA" id="ARBA00023288"/>
    </source>
</evidence>
<dbReference type="PANTHER" id="PTHR47249:SF1">
    <property type="entry name" value="VACUOLAR PROTEIN 8"/>
    <property type="match status" value="1"/>
</dbReference>
<dbReference type="InterPro" id="IPR016024">
    <property type="entry name" value="ARM-type_fold"/>
</dbReference>
<dbReference type="InterPro" id="IPR000225">
    <property type="entry name" value="Armadillo"/>
</dbReference>
<proteinExistence type="inferred from homology"/>
<evidence type="ECO:0000256" key="7">
    <source>
        <dbReference type="ARBA" id="ARBA00026209"/>
    </source>
</evidence>
<comment type="caution">
    <text evidence="9">The sequence shown here is derived from an EMBL/GenBank/DDBJ whole genome shotgun (WGS) entry which is preliminary data.</text>
</comment>
<dbReference type="InterPro" id="IPR045156">
    <property type="entry name" value="Vac8"/>
</dbReference>
<comment type="subcellular location">
    <subcellularLocation>
        <location evidence="1">Vacuole membrane</location>
        <topology evidence="1">Lipid-anchor</topology>
    </subcellularLocation>
</comment>
<evidence type="ECO:0000256" key="8">
    <source>
        <dbReference type="PROSITE-ProRule" id="PRU00259"/>
    </source>
</evidence>
<evidence type="ECO:0000256" key="1">
    <source>
        <dbReference type="ARBA" id="ARBA00004592"/>
    </source>
</evidence>
<dbReference type="Gene3D" id="1.25.10.10">
    <property type="entry name" value="Leucine-rich Repeat Variant"/>
    <property type="match status" value="2"/>
</dbReference>
<dbReference type="EMBL" id="CAJRST010002224">
    <property type="protein sequence ID" value="CAG5866707.1"/>
    <property type="molecule type" value="Genomic_DNA"/>
</dbReference>
<feature type="repeat" description="ARM" evidence="8">
    <location>
        <begin position="232"/>
        <end position="274"/>
    </location>
</feature>
<dbReference type="SMART" id="SM00185">
    <property type="entry name" value="ARM"/>
    <property type="match status" value="5"/>
</dbReference>
<dbReference type="PROSITE" id="PS50176">
    <property type="entry name" value="ARM_REPEAT"/>
    <property type="match status" value="1"/>
</dbReference>
<dbReference type="Proteomes" id="UP000677803">
    <property type="component" value="Unassembled WGS sequence"/>
</dbReference>
<dbReference type="OrthoDB" id="7537227at2759"/>
<evidence type="ECO:0000256" key="2">
    <source>
        <dbReference type="ARBA" id="ARBA00005462"/>
    </source>
</evidence>
<dbReference type="SUPFAM" id="SSF48371">
    <property type="entry name" value="ARM repeat"/>
    <property type="match status" value="1"/>
</dbReference>
<keyword evidence="4" id="KW-0677">Repeat</keyword>
<evidence type="ECO:0000313" key="9">
    <source>
        <dbReference type="EMBL" id="CAG5866707.1"/>
    </source>
</evidence>
<dbReference type="GO" id="GO:0005774">
    <property type="term" value="C:vacuolar membrane"/>
    <property type="evidence" value="ECO:0007669"/>
    <property type="project" value="UniProtKB-SubCell"/>
</dbReference>
<dbReference type="Pfam" id="PF00514">
    <property type="entry name" value="Arm"/>
    <property type="match status" value="2"/>
</dbReference>
<dbReference type="GO" id="GO:0043495">
    <property type="term" value="F:protein-membrane adaptor activity"/>
    <property type="evidence" value="ECO:0007669"/>
    <property type="project" value="InterPro"/>
</dbReference>
<keyword evidence="3" id="KW-0926">Vacuole</keyword>
<keyword evidence="10" id="KW-1185">Reference proteome</keyword>
<name>A0A8S4AEW1_9TELE</name>
<accession>A0A8S4AEW1</accession>
<organism evidence="9 10">
    <name type="scientific">Menidia menidia</name>
    <name type="common">Atlantic silverside</name>
    <dbReference type="NCBI Taxonomy" id="238744"/>
    <lineage>
        <taxon>Eukaryota</taxon>
        <taxon>Metazoa</taxon>
        <taxon>Chordata</taxon>
        <taxon>Craniata</taxon>
        <taxon>Vertebrata</taxon>
        <taxon>Euteleostomi</taxon>
        <taxon>Actinopterygii</taxon>
        <taxon>Neopterygii</taxon>
        <taxon>Teleostei</taxon>
        <taxon>Neoteleostei</taxon>
        <taxon>Acanthomorphata</taxon>
        <taxon>Ovalentaria</taxon>
        <taxon>Atherinomorphae</taxon>
        <taxon>Atheriniformes</taxon>
        <taxon>Atherinopsidae</taxon>
        <taxon>Menidiinae</taxon>
        <taxon>Menidia</taxon>
    </lineage>
</organism>
<protein>
    <recommendedName>
        <fullName evidence="7">Vacuolar protein 8</fullName>
    </recommendedName>
</protein>